<evidence type="ECO:0000313" key="1">
    <source>
        <dbReference type="EMBL" id="MFI7445558.1"/>
    </source>
</evidence>
<evidence type="ECO:0000313" key="2">
    <source>
        <dbReference type="Proteomes" id="UP001612928"/>
    </source>
</evidence>
<reference evidence="1 2" key="1">
    <citation type="submission" date="2024-10" db="EMBL/GenBank/DDBJ databases">
        <title>The Natural Products Discovery Center: Release of the First 8490 Sequenced Strains for Exploring Actinobacteria Biosynthetic Diversity.</title>
        <authorList>
            <person name="Kalkreuter E."/>
            <person name="Kautsar S.A."/>
            <person name="Yang D."/>
            <person name="Bader C.D."/>
            <person name="Teijaro C.N."/>
            <person name="Fluegel L."/>
            <person name="Davis C.M."/>
            <person name="Simpson J.R."/>
            <person name="Lauterbach L."/>
            <person name="Steele A.D."/>
            <person name="Gui C."/>
            <person name="Meng S."/>
            <person name="Li G."/>
            <person name="Viehrig K."/>
            <person name="Ye F."/>
            <person name="Su P."/>
            <person name="Kiefer A.F."/>
            <person name="Nichols A."/>
            <person name="Cepeda A.J."/>
            <person name="Yan W."/>
            <person name="Fan B."/>
            <person name="Jiang Y."/>
            <person name="Adhikari A."/>
            <person name="Zheng C.-J."/>
            <person name="Schuster L."/>
            <person name="Cowan T.M."/>
            <person name="Smanski M.J."/>
            <person name="Chevrette M.G."/>
            <person name="De Carvalho L.P.S."/>
            <person name="Shen B."/>
        </authorList>
    </citation>
    <scope>NUCLEOTIDE SEQUENCE [LARGE SCALE GENOMIC DNA]</scope>
    <source>
        <strain evidence="1 2">NPDC049503</strain>
    </source>
</reference>
<proteinExistence type="predicted"/>
<sequence length="105" mass="12560">MTKYDRQLEDHSNPQMRIFAQEYRRIGERLAELEKDWARSGRSDLDRFHYHTGIHQPSEEELAVTGAVQRIDPAFRTVDIARSIEDLKRKIVQSKERAERYKPYQ</sequence>
<accession>A0ABW8AGM1</accession>
<protein>
    <submittedName>
        <fullName evidence="1">Uncharacterized protein</fullName>
    </submittedName>
</protein>
<dbReference type="EMBL" id="JBITMB010000015">
    <property type="protein sequence ID" value="MFI7445558.1"/>
    <property type="molecule type" value="Genomic_DNA"/>
</dbReference>
<organism evidence="1 2">
    <name type="scientific">Nonomuraea indica</name>
    <dbReference type="NCBI Taxonomy" id="1581193"/>
    <lineage>
        <taxon>Bacteria</taxon>
        <taxon>Bacillati</taxon>
        <taxon>Actinomycetota</taxon>
        <taxon>Actinomycetes</taxon>
        <taxon>Streptosporangiales</taxon>
        <taxon>Streptosporangiaceae</taxon>
        <taxon>Nonomuraea</taxon>
    </lineage>
</organism>
<gene>
    <name evidence="1" type="ORF">ACIBP5_36800</name>
</gene>
<comment type="caution">
    <text evidence="1">The sequence shown here is derived from an EMBL/GenBank/DDBJ whole genome shotgun (WGS) entry which is preliminary data.</text>
</comment>
<name>A0ABW8AGM1_9ACTN</name>
<keyword evidence="2" id="KW-1185">Reference proteome</keyword>
<dbReference type="Proteomes" id="UP001612928">
    <property type="component" value="Unassembled WGS sequence"/>
</dbReference>
<dbReference type="RefSeq" id="WP_397026019.1">
    <property type="nucleotide sequence ID" value="NZ_JBITMB010000015.1"/>
</dbReference>